<dbReference type="SUPFAM" id="SSF52540">
    <property type="entry name" value="P-loop containing nucleoside triphosphate hydrolases"/>
    <property type="match status" value="1"/>
</dbReference>
<feature type="compositionally biased region" description="Basic and acidic residues" evidence="15">
    <location>
        <begin position="247"/>
        <end position="261"/>
    </location>
</feature>
<dbReference type="Gene3D" id="4.10.60.10">
    <property type="entry name" value="Zinc finger, CCHC-type"/>
    <property type="match status" value="3"/>
</dbReference>
<keyword evidence="5" id="KW-0547">Nucleotide-binding</keyword>
<dbReference type="FunFam" id="3.40.50.300:FF:000008">
    <property type="entry name" value="ATP-dependent RNA helicase RhlB"/>
    <property type="match status" value="1"/>
</dbReference>
<evidence type="ECO:0000259" key="18">
    <source>
        <dbReference type="PROSITE" id="PS51194"/>
    </source>
</evidence>
<comment type="catalytic activity">
    <reaction evidence="12">
        <text>ATP + H2O = ADP + phosphate + H(+)</text>
        <dbReference type="Rhea" id="RHEA:13065"/>
        <dbReference type="ChEBI" id="CHEBI:15377"/>
        <dbReference type="ChEBI" id="CHEBI:15378"/>
        <dbReference type="ChEBI" id="CHEBI:30616"/>
        <dbReference type="ChEBI" id="CHEBI:43474"/>
        <dbReference type="ChEBI" id="CHEBI:456216"/>
        <dbReference type="EC" id="3.6.4.13"/>
    </reaction>
</comment>
<evidence type="ECO:0000256" key="10">
    <source>
        <dbReference type="ARBA" id="ARBA00022840"/>
    </source>
</evidence>
<dbReference type="Pfam" id="PF00098">
    <property type="entry name" value="zf-CCHC"/>
    <property type="match status" value="4"/>
</dbReference>
<keyword evidence="7" id="KW-0378">Hydrolase</keyword>
<evidence type="ECO:0000256" key="7">
    <source>
        <dbReference type="ARBA" id="ARBA00022801"/>
    </source>
</evidence>
<dbReference type="GO" id="GO:0005524">
    <property type="term" value="F:ATP binding"/>
    <property type="evidence" value="ECO:0007669"/>
    <property type="project" value="UniProtKB-KW"/>
</dbReference>
<comment type="similarity">
    <text evidence="1">Belongs to the DEAD box helicase family. DDX4/VASA subfamily.</text>
</comment>
<evidence type="ECO:0000256" key="14">
    <source>
        <dbReference type="PROSITE-ProRule" id="PRU00552"/>
    </source>
</evidence>
<dbReference type="FunFam" id="3.40.50.300:FF:000657">
    <property type="entry name" value="Probable ATP-dependent RNA helicase DDX41"/>
    <property type="match status" value="1"/>
</dbReference>
<feature type="region of interest" description="Disordered" evidence="15">
    <location>
        <begin position="169"/>
        <end position="298"/>
    </location>
</feature>
<feature type="domain" description="DEAD-box RNA helicase Q" evidence="19">
    <location>
        <begin position="405"/>
        <end position="433"/>
    </location>
</feature>
<dbReference type="SUPFAM" id="SSF57756">
    <property type="entry name" value="Retrovirus zinc finger-like domains"/>
    <property type="match status" value="2"/>
</dbReference>
<evidence type="ECO:0000256" key="12">
    <source>
        <dbReference type="ARBA" id="ARBA00047984"/>
    </source>
</evidence>
<evidence type="ECO:0000259" key="17">
    <source>
        <dbReference type="PROSITE" id="PS51192"/>
    </source>
</evidence>
<dbReference type="GO" id="GO:0003723">
    <property type="term" value="F:RNA binding"/>
    <property type="evidence" value="ECO:0007669"/>
    <property type="project" value="UniProtKB-KW"/>
</dbReference>
<dbReference type="InterPro" id="IPR000629">
    <property type="entry name" value="RNA-helicase_DEAD-box_CS"/>
</dbReference>
<dbReference type="Gene3D" id="3.40.50.300">
    <property type="entry name" value="P-loop containing nucleotide triphosphate hydrolases"/>
    <property type="match status" value="2"/>
</dbReference>
<dbReference type="InterPro" id="IPR001650">
    <property type="entry name" value="Helicase_C-like"/>
</dbReference>
<evidence type="ECO:0000256" key="13">
    <source>
        <dbReference type="PROSITE-ProRule" id="PRU00047"/>
    </source>
</evidence>
<feature type="domain" description="CCHC-type" evidence="16">
    <location>
        <begin position="238"/>
        <end position="253"/>
    </location>
</feature>
<proteinExistence type="inferred from homology"/>
<feature type="domain" description="Helicase ATP-binding" evidence="17">
    <location>
        <begin position="436"/>
        <end position="620"/>
    </location>
</feature>
<protein>
    <recommendedName>
        <fullName evidence="2">RNA helicase</fullName>
        <ecNumber evidence="2">3.6.4.13</ecNumber>
    </recommendedName>
</protein>
<dbReference type="InterPro" id="IPR014014">
    <property type="entry name" value="RNA_helicase_DEAD_Q_motif"/>
</dbReference>
<feature type="short sequence motif" description="Q motif" evidence="14">
    <location>
        <begin position="405"/>
        <end position="433"/>
    </location>
</feature>
<dbReference type="GO" id="GO:0008432">
    <property type="term" value="F:JUN kinase binding"/>
    <property type="evidence" value="ECO:0007669"/>
    <property type="project" value="UniProtKB-ARBA"/>
</dbReference>
<feature type="compositionally biased region" description="Basic and acidic residues" evidence="15">
    <location>
        <begin position="220"/>
        <end position="232"/>
    </location>
</feature>
<dbReference type="EnsemblMetazoa" id="CJA00331.1">
    <property type="protein sequence ID" value="CJA00331.1"/>
    <property type="gene ID" value="WBGene00119535"/>
</dbReference>
<dbReference type="PROSITE" id="PS00039">
    <property type="entry name" value="DEAD_ATP_HELICASE"/>
    <property type="match status" value="1"/>
</dbReference>
<sequence>MSETGGWGRSENAPKESTGGGFGGSRGGGFGGGGNSNSGSFGSKPSGFGGGGGGSGFGGGNSGGGSGFGSGNGGSGFGSGNGGSGFGSGNGGSGFGSGNGGSGFGSGNGGSGFGSGNKESAFGGGNSGSGFGGGNSGSGFGGGNKGSGFGGGNGGSGFGAGGNSGSGFGAGGSSSFGGGGSSGFGGDHGSSGFGSGGGGYGGDRGERNNNCFNCNQPGHRSNECDQPRKPREGASGNCFNCQQPGHLSRDCPEERKPREYRGGNGGGFGGGNDFGSSENTRFDGSGGGFGSRSGGFGGGNDEQAPMKCFNCREEGHRSSDCPQPPRGCFNCGDAGHRASECTNPRQPREGAEGETPKATYVPEESSMEDIFSMQRIAEGLMFDKFFDAEVVLTSCGKQSRVPACKRFEDAKLTEKMLSNVTHAGYTRTTPIQQYSLPIIRDGGDIMACAQTGSGKTAAFLLPIMSKLIDDNDLNTAGEAGCYPRCIILTPTRELADQIYNEGRKFSFQTMVEIKPVYGGLAVNYNRGQLEKGASIIVGTVGRIKHFIEEGIICLNKIRYFVLDEADRMIDAMGFGADITTIASYPGMPDKKNRQTLMFSATFSDAVQEAAREFLRPEYMMIAIDKIGAANKCVVQEFQLCEKYEKKDKLLELLGIDIDDYAISKDSDVYTKKTIVFVSRRAMADTLATILSSSQVPSITIHGAREQRERSEALRQFRNGSKPVLIATAVAERGLDIKGVDHVINYDMPDNIDDYIHRIGRTGRVGNSGRATSFLGLDCPLIPDLLKVLADAEQIVPEWMVDNHGASAFGANVPTQEEDKW</sequence>
<dbReference type="SMART" id="SM00487">
    <property type="entry name" value="DEXDc"/>
    <property type="match status" value="1"/>
</dbReference>
<dbReference type="GO" id="GO:0016787">
    <property type="term" value="F:hydrolase activity"/>
    <property type="evidence" value="ECO:0007669"/>
    <property type="project" value="UniProtKB-KW"/>
</dbReference>
<evidence type="ECO:0000313" key="20">
    <source>
        <dbReference type="EnsemblMetazoa" id="CJA00331.1"/>
    </source>
</evidence>
<dbReference type="InterPro" id="IPR014001">
    <property type="entry name" value="Helicase_ATP-bd"/>
</dbReference>
<dbReference type="InterPro" id="IPR011545">
    <property type="entry name" value="DEAD/DEAH_box_helicase_dom"/>
</dbReference>
<evidence type="ECO:0000256" key="8">
    <source>
        <dbReference type="ARBA" id="ARBA00022806"/>
    </source>
</evidence>
<feature type="domain" description="CCHC-type" evidence="16">
    <location>
        <begin position="307"/>
        <end position="323"/>
    </location>
</feature>
<evidence type="ECO:0000256" key="11">
    <source>
        <dbReference type="ARBA" id="ARBA00022884"/>
    </source>
</evidence>
<dbReference type="Pfam" id="PF00270">
    <property type="entry name" value="DEAD"/>
    <property type="match status" value="1"/>
</dbReference>
<dbReference type="InterPro" id="IPR027417">
    <property type="entry name" value="P-loop_NTPase"/>
</dbReference>
<keyword evidence="4" id="KW-0677">Repeat</keyword>
<dbReference type="PROSITE" id="PS51194">
    <property type="entry name" value="HELICASE_CTER"/>
    <property type="match status" value="1"/>
</dbReference>
<dbReference type="PRINTS" id="PR01228">
    <property type="entry name" value="EGGSHELL"/>
</dbReference>
<reference evidence="21" key="1">
    <citation type="submission" date="2010-08" db="EMBL/GenBank/DDBJ databases">
        <authorList>
            <consortium name="Caenorhabditis japonica Sequencing Consortium"/>
            <person name="Wilson R.K."/>
        </authorList>
    </citation>
    <scope>NUCLEOTIDE SEQUENCE [LARGE SCALE GENOMIC DNA]</scope>
    <source>
        <strain evidence="21">DF5081</strain>
    </source>
</reference>
<evidence type="ECO:0000259" key="16">
    <source>
        <dbReference type="PROSITE" id="PS50158"/>
    </source>
</evidence>
<evidence type="ECO:0000256" key="4">
    <source>
        <dbReference type="ARBA" id="ARBA00022737"/>
    </source>
</evidence>
<keyword evidence="8" id="KW-0347">Helicase</keyword>
<feature type="compositionally biased region" description="Gly residues" evidence="15">
    <location>
        <begin position="18"/>
        <end position="36"/>
    </location>
</feature>
<keyword evidence="6 13" id="KW-0863">Zinc-finger</keyword>
<reference evidence="20" key="2">
    <citation type="submission" date="2022-06" db="UniProtKB">
        <authorList>
            <consortium name="EnsemblMetazoa"/>
        </authorList>
    </citation>
    <scope>IDENTIFICATION</scope>
    <source>
        <strain evidence="20">DF5081</strain>
    </source>
</reference>
<dbReference type="SMART" id="SM00490">
    <property type="entry name" value="HELICc"/>
    <property type="match status" value="1"/>
</dbReference>
<evidence type="ECO:0000256" key="2">
    <source>
        <dbReference type="ARBA" id="ARBA00012552"/>
    </source>
</evidence>
<dbReference type="PROSITE" id="PS51195">
    <property type="entry name" value="Q_MOTIF"/>
    <property type="match status" value="1"/>
</dbReference>
<feature type="domain" description="CCHC-type" evidence="16">
    <location>
        <begin position="328"/>
        <end position="343"/>
    </location>
</feature>
<name>A0A8R1DEU6_CAEJA</name>
<dbReference type="EC" id="3.6.4.13" evidence="2"/>
<keyword evidence="10" id="KW-0067">ATP-binding</keyword>
<feature type="domain" description="CCHC-type" evidence="16">
    <location>
        <begin position="211"/>
        <end position="226"/>
    </location>
</feature>
<evidence type="ECO:0000256" key="6">
    <source>
        <dbReference type="ARBA" id="ARBA00022771"/>
    </source>
</evidence>
<dbReference type="CDD" id="cd18787">
    <property type="entry name" value="SF2_C_DEAD"/>
    <property type="match status" value="1"/>
</dbReference>
<dbReference type="AlphaFoldDB" id="A0A8R1DEU6"/>
<dbReference type="InterPro" id="IPR036875">
    <property type="entry name" value="Znf_CCHC_sf"/>
</dbReference>
<evidence type="ECO:0000256" key="9">
    <source>
        <dbReference type="ARBA" id="ARBA00022833"/>
    </source>
</evidence>
<dbReference type="SMART" id="SM00343">
    <property type="entry name" value="ZnF_C2HC"/>
    <property type="match status" value="4"/>
</dbReference>
<evidence type="ECO:0000256" key="15">
    <source>
        <dbReference type="SAM" id="MobiDB-lite"/>
    </source>
</evidence>
<dbReference type="Pfam" id="PF00271">
    <property type="entry name" value="Helicase_C"/>
    <property type="match status" value="1"/>
</dbReference>
<feature type="compositionally biased region" description="Gly residues" evidence="15">
    <location>
        <begin position="169"/>
        <end position="202"/>
    </location>
</feature>
<dbReference type="InterPro" id="IPR001878">
    <property type="entry name" value="Znf_CCHC"/>
</dbReference>
<keyword evidence="11" id="KW-0694">RNA-binding</keyword>
<evidence type="ECO:0000313" key="21">
    <source>
        <dbReference type="Proteomes" id="UP000005237"/>
    </source>
</evidence>
<feature type="compositionally biased region" description="Gly residues" evidence="15">
    <location>
        <begin position="284"/>
        <end position="298"/>
    </location>
</feature>
<feature type="compositionally biased region" description="Polar residues" evidence="15">
    <location>
        <begin position="208"/>
        <end position="219"/>
    </location>
</feature>
<evidence type="ECO:0000256" key="3">
    <source>
        <dbReference type="ARBA" id="ARBA00022723"/>
    </source>
</evidence>
<feature type="region of interest" description="Disordered" evidence="15">
    <location>
        <begin position="1"/>
        <end position="103"/>
    </location>
</feature>
<accession>A0A8R1DEU6</accession>
<feature type="compositionally biased region" description="Gly residues" evidence="15">
    <location>
        <begin position="47"/>
        <end position="103"/>
    </location>
</feature>
<evidence type="ECO:0000256" key="5">
    <source>
        <dbReference type="ARBA" id="ARBA00022741"/>
    </source>
</evidence>
<evidence type="ECO:0000259" key="19">
    <source>
        <dbReference type="PROSITE" id="PS51195"/>
    </source>
</evidence>
<dbReference type="GO" id="GO:0003724">
    <property type="term" value="F:RNA helicase activity"/>
    <property type="evidence" value="ECO:0007669"/>
    <property type="project" value="UniProtKB-EC"/>
</dbReference>
<keyword evidence="21" id="KW-1185">Reference proteome</keyword>
<keyword evidence="3" id="KW-0479">Metal-binding</keyword>
<feature type="region of interest" description="Disordered" evidence="15">
    <location>
        <begin position="110"/>
        <end position="129"/>
    </location>
</feature>
<organism evidence="20 21">
    <name type="scientific">Caenorhabditis japonica</name>
    <dbReference type="NCBI Taxonomy" id="281687"/>
    <lineage>
        <taxon>Eukaryota</taxon>
        <taxon>Metazoa</taxon>
        <taxon>Ecdysozoa</taxon>
        <taxon>Nematoda</taxon>
        <taxon>Chromadorea</taxon>
        <taxon>Rhabditida</taxon>
        <taxon>Rhabditina</taxon>
        <taxon>Rhabditomorpha</taxon>
        <taxon>Rhabditoidea</taxon>
        <taxon>Rhabditidae</taxon>
        <taxon>Peloderinae</taxon>
        <taxon>Caenorhabditis</taxon>
    </lineage>
</organism>
<dbReference type="GO" id="GO:0043186">
    <property type="term" value="C:P granule"/>
    <property type="evidence" value="ECO:0007669"/>
    <property type="project" value="UniProtKB-ARBA"/>
</dbReference>
<feature type="compositionally biased region" description="Low complexity" evidence="15">
    <location>
        <begin position="37"/>
        <end position="46"/>
    </location>
</feature>
<dbReference type="PROSITE" id="PS51192">
    <property type="entry name" value="HELICASE_ATP_BIND_1"/>
    <property type="match status" value="1"/>
</dbReference>
<keyword evidence="9" id="KW-0862">Zinc</keyword>
<dbReference type="PROSITE" id="PS50158">
    <property type="entry name" value="ZF_CCHC"/>
    <property type="match status" value="4"/>
</dbReference>
<dbReference type="PANTHER" id="PTHR47958">
    <property type="entry name" value="ATP-DEPENDENT RNA HELICASE DBP3"/>
    <property type="match status" value="1"/>
</dbReference>
<dbReference type="Proteomes" id="UP000005237">
    <property type="component" value="Unassembled WGS sequence"/>
</dbReference>
<feature type="domain" description="Helicase C-terminal" evidence="18">
    <location>
        <begin position="656"/>
        <end position="803"/>
    </location>
</feature>
<feature type="compositionally biased region" description="Gly residues" evidence="15">
    <location>
        <begin position="262"/>
        <end position="273"/>
    </location>
</feature>
<evidence type="ECO:0000256" key="1">
    <source>
        <dbReference type="ARBA" id="ARBA00010132"/>
    </source>
</evidence>
<dbReference type="GO" id="GO:0008270">
    <property type="term" value="F:zinc ion binding"/>
    <property type="evidence" value="ECO:0007669"/>
    <property type="project" value="UniProtKB-KW"/>
</dbReference>